<organism evidence="4 5">
    <name type="scientific">Nocardia thailandica</name>
    <dbReference type="NCBI Taxonomy" id="257275"/>
    <lineage>
        <taxon>Bacteria</taxon>
        <taxon>Bacillati</taxon>
        <taxon>Actinomycetota</taxon>
        <taxon>Actinomycetes</taxon>
        <taxon>Mycobacteriales</taxon>
        <taxon>Nocardiaceae</taxon>
        <taxon>Nocardia</taxon>
    </lineage>
</organism>
<keyword evidence="5" id="KW-1185">Reference proteome</keyword>
<sequence>MAISSRRRIMTEALRLFGEQGFARTTIAQIEQAAGLSAGSGALYRHFRSKDALLVEAIQTRLTDRGDWARFLDPDFSVSALLDETAPGADTVDKLTVLCRIGLARLEHDRDVTRILMRDNTINSAVLDVFRREEYDVVVSVIARALAGRTGAGTDPADWTDTAAVLTGAIAHYWLITDIFDGDHPAGIDTDHYLRATAELIAARVDAARHGQETPA</sequence>
<keyword evidence="1 2" id="KW-0238">DNA-binding</keyword>
<accession>A0ABW6PMD4</accession>
<dbReference type="Proteomes" id="UP001601444">
    <property type="component" value="Unassembled WGS sequence"/>
</dbReference>
<feature type="DNA-binding region" description="H-T-H motif" evidence="2">
    <location>
        <begin position="28"/>
        <end position="47"/>
    </location>
</feature>
<dbReference type="InterPro" id="IPR009057">
    <property type="entry name" value="Homeodomain-like_sf"/>
</dbReference>
<dbReference type="PANTHER" id="PTHR30055">
    <property type="entry name" value="HTH-TYPE TRANSCRIPTIONAL REGULATOR RUTR"/>
    <property type="match status" value="1"/>
</dbReference>
<evidence type="ECO:0000256" key="1">
    <source>
        <dbReference type="ARBA" id="ARBA00023125"/>
    </source>
</evidence>
<dbReference type="SUPFAM" id="SSF46689">
    <property type="entry name" value="Homeodomain-like"/>
    <property type="match status" value="1"/>
</dbReference>
<reference evidence="4 5" key="1">
    <citation type="submission" date="2024-10" db="EMBL/GenBank/DDBJ databases">
        <title>The Natural Products Discovery Center: Release of the First 8490 Sequenced Strains for Exploring Actinobacteria Biosynthetic Diversity.</title>
        <authorList>
            <person name="Kalkreuter E."/>
            <person name="Kautsar S.A."/>
            <person name="Yang D."/>
            <person name="Bader C.D."/>
            <person name="Teijaro C.N."/>
            <person name="Fluegel L."/>
            <person name="Davis C.M."/>
            <person name="Simpson J.R."/>
            <person name="Lauterbach L."/>
            <person name="Steele A.D."/>
            <person name="Gui C."/>
            <person name="Meng S."/>
            <person name="Li G."/>
            <person name="Viehrig K."/>
            <person name="Ye F."/>
            <person name="Su P."/>
            <person name="Kiefer A.F."/>
            <person name="Nichols A."/>
            <person name="Cepeda A.J."/>
            <person name="Yan W."/>
            <person name="Fan B."/>
            <person name="Jiang Y."/>
            <person name="Adhikari A."/>
            <person name="Zheng C.-J."/>
            <person name="Schuster L."/>
            <person name="Cowan T.M."/>
            <person name="Smanski M.J."/>
            <person name="Chevrette M.G."/>
            <person name="De Carvalho L.P.S."/>
            <person name="Shen B."/>
        </authorList>
    </citation>
    <scope>NUCLEOTIDE SEQUENCE [LARGE SCALE GENOMIC DNA]</scope>
    <source>
        <strain evidence="4 5">NPDC004045</strain>
    </source>
</reference>
<dbReference type="PROSITE" id="PS50977">
    <property type="entry name" value="HTH_TETR_2"/>
    <property type="match status" value="1"/>
</dbReference>
<evidence type="ECO:0000313" key="5">
    <source>
        <dbReference type="Proteomes" id="UP001601444"/>
    </source>
</evidence>
<dbReference type="Pfam" id="PF00440">
    <property type="entry name" value="TetR_N"/>
    <property type="match status" value="1"/>
</dbReference>
<comment type="caution">
    <text evidence="4">The sequence shown here is derived from an EMBL/GenBank/DDBJ whole genome shotgun (WGS) entry which is preliminary data.</text>
</comment>
<dbReference type="InterPro" id="IPR050109">
    <property type="entry name" value="HTH-type_TetR-like_transc_reg"/>
</dbReference>
<evidence type="ECO:0000313" key="4">
    <source>
        <dbReference type="EMBL" id="MFF0543546.1"/>
    </source>
</evidence>
<evidence type="ECO:0000259" key="3">
    <source>
        <dbReference type="PROSITE" id="PS50977"/>
    </source>
</evidence>
<protein>
    <submittedName>
        <fullName evidence="4">TetR/AcrR family transcriptional regulator</fullName>
    </submittedName>
</protein>
<dbReference type="EMBL" id="JBIAMX010000006">
    <property type="protein sequence ID" value="MFF0543546.1"/>
    <property type="molecule type" value="Genomic_DNA"/>
</dbReference>
<feature type="domain" description="HTH tetR-type" evidence="3">
    <location>
        <begin position="3"/>
        <end position="65"/>
    </location>
</feature>
<dbReference type="Gene3D" id="1.10.357.10">
    <property type="entry name" value="Tetracycline Repressor, domain 2"/>
    <property type="match status" value="1"/>
</dbReference>
<evidence type="ECO:0000256" key="2">
    <source>
        <dbReference type="PROSITE-ProRule" id="PRU00335"/>
    </source>
</evidence>
<dbReference type="RefSeq" id="WP_387700170.1">
    <property type="nucleotide sequence ID" value="NZ_JBIAMX010000006.1"/>
</dbReference>
<dbReference type="PANTHER" id="PTHR30055:SF226">
    <property type="entry name" value="HTH-TYPE TRANSCRIPTIONAL REGULATOR PKSA"/>
    <property type="match status" value="1"/>
</dbReference>
<proteinExistence type="predicted"/>
<gene>
    <name evidence="4" type="ORF">ACFYTF_12000</name>
</gene>
<dbReference type="InterPro" id="IPR001647">
    <property type="entry name" value="HTH_TetR"/>
</dbReference>
<name>A0ABW6PMD4_9NOCA</name>